<evidence type="ECO:0000313" key="1">
    <source>
        <dbReference type="EMBL" id="GMN63748.1"/>
    </source>
</evidence>
<accession>A0AA88DY43</accession>
<organism evidence="1 2">
    <name type="scientific">Ficus carica</name>
    <name type="common">Common fig</name>
    <dbReference type="NCBI Taxonomy" id="3494"/>
    <lineage>
        <taxon>Eukaryota</taxon>
        <taxon>Viridiplantae</taxon>
        <taxon>Streptophyta</taxon>
        <taxon>Embryophyta</taxon>
        <taxon>Tracheophyta</taxon>
        <taxon>Spermatophyta</taxon>
        <taxon>Magnoliopsida</taxon>
        <taxon>eudicotyledons</taxon>
        <taxon>Gunneridae</taxon>
        <taxon>Pentapetalae</taxon>
        <taxon>rosids</taxon>
        <taxon>fabids</taxon>
        <taxon>Rosales</taxon>
        <taxon>Moraceae</taxon>
        <taxon>Ficeae</taxon>
        <taxon>Ficus</taxon>
    </lineage>
</organism>
<name>A0AA88DY43_FICCA</name>
<keyword evidence="2" id="KW-1185">Reference proteome</keyword>
<gene>
    <name evidence="1" type="ORF">TIFTF001_032838</name>
</gene>
<proteinExistence type="predicted"/>
<dbReference type="AlphaFoldDB" id="A0AA88DY43"/>
<dbReference type="EMBL" id="BTGU01000158">
    <property type="protein sequence ID" value="GMN63748.1"/>
    <property type="molecule type" value="Genomic_DNA"/>
</dbReference>
<evidence type="ECO:0000313" key="2">
    <source>
        <dbReference type="Proteomes" id="UP001187192"/>
    </source>
</evidence>
<comment type="caution">
    <text evidence="1">The sequence shown here is derived from an EMBL/GenBank/DDBJ whole genome shotgun (WGS) entry which is preliminary data.</text>
</comment>
<dbReference type="Proteomes" id="UP001187192">
    <property type="component" value="Unassembled WGS sequence"/>
</dbReference>
<sequence>MTRSILSTLDCRRVTTLLKAAFRVAYRRSDLL</sequence>
<protein>
    <submittedName>
        <fullName evidence="1">Uncharacterized protein</fullName>
    </submittedName>
</protein>
<reference evidence="1" key="1">
    <citation type="submission" date="2023-07" db="EMBL/GenBank/DDBJ databases">
        <title>draft genome sequence of fig (Ficus carica).</title>
        <authorList>
            <person name="Takahashi T."/>
            <person name="Nishimura K."/>
        </authorList>
    </citation>
    <scope>NUCLEOTIDE SEQUENCE</scope>
</reference>